<evidence type="ECO:0000313" key="2">
    <source>
        <dbReference type="Proteomes" id="UP000002899"/>
    </source>
</evidence>
<protein>
    <submittedName>
        <fullName evidence="1">Uncharacterized protein</fullName>
    </submittedName>
</protein>
<gene>
    <name evidence="1" type="ORF">BMR1_02g03255</name>
</gene>
<dbReference type="VEuPathDB" id="PiroplasmaDB:BMR1_02g03255"/>
<dbReference type="EMBL" id="FO082872">
    <property type="protein sequence ID" value="CCF73804.1"/>
    <property type="molecule type" value="Genomic_DNA"/>
</dbReference>
<name>I7JAJ0_BABMR</name>
<proteinExistence type="predicted"/>
<keyword evidence="2" id="KW-1185">Reference proteome</keyword>
<organism evidence="1 2">
    <name type="scientific">Babesia microti (strain RI)</name>
    <dbReference type="NCBI Taxonomy" id="1133968"/>
    <lineage>
        <taxon>Eukaryota</taxon>
        <taxon>Sar</taxon>
        <taxon>Alveolata</taxon>
        <taxon>Apicomplexa</taxon>
        <taxon>Aconoidasida</taxon>
        <taxon>Piroplasmida</taxon>
        <taxon>Babesiidae</taxon>
        <taxon>Babesia</taxon>
    </lineage>
</organism>
<dbReference type="GeneID" id="24424434"/>
<dbReference type="Proteomes" id="UP000002899">
    <property type="component" value="Chromosome II"/>
</dbReference>
<sequence length="82" mass="9157">MLYNSHDHYIVAIYLCVAQIDTVELAVFKISSSLYVSTFNPSLLPCLLVSLFKNININTHICNVPSCICINSGITWSNKYNG</sequence>
<reference evidence="1 2" key="1">
    <citation type="journal article" date="2012" name="Nucleic Acids Res.">
        <title>Sequencing of the smallest Apicomplexan genome from the human pathogen Babesia microti.</title>
        <authorList>
            <person name="Cornillot E."/>
            <person name="Hadj-Kaddour K."/>
            <person name="Dassouli A."/>
            <person name="Noel B."/>
            <person name="Ranwez V."/>
            <person name="Vacherie B."/>
            <person name="Augagneur Y."/>
            <person name="Bres V."/>
            <person name="Duclos A."/>
            <person name="Randazzo S."/>
            <person name="Carcy B."/>
            <person name="Debierre-Grockiego F."/>
            <person name="Delbecq S."/>
            <person name="Moubri-Menage K."/>
            <person name="Shams-Eldin H."/>
            <person name="Usmani-Brown S."/>
            <person name="Bringaud F."/>
            <person name="Wincker P."/>
            <person name="Vivares C.P."/>
            <person name="Schwarz R.T."/>
            <person name="Schetters T.P."/>
            <person name="Krause P.J."/>
            <person name="Gorenflot A."/>
            <person name="Berry V."/>
            <person name="Barbe V."/>
            <person name="Ben Mamoun C."/>
        </authorList>
    </citation>
    <scope>NUCLEOTIDE SEQUENCE [LARGE SCALE GENOMIC DNA]</scope>
    <source>
        <strain evidence="1 2">RI</strain>
    </source>
</reference>
<dbReference type="AlphaFoldDB" id="I7JAJ0"/>
<reference evidence="1 2" key="3">
    <citation type="journal article" date="2016" name="Sci. Rep.">
        <title>Genome-wide diversity and gene expression profiling of Babesia microti isolates identify polymorphic genes that mediate host-pathogen interactions.</title>
        <authorList>
            <person name="Silva J.C."/>
            <person name="Cornillot E."/>
            <person name="McCracken C."/>
            <person name="Usmani-Brown S."/>
            <person name="Dwivedi A."/>
            <person name="Ifeonu O.O."/>
            <person name="Crabtree J."/>
            <person name="Gotia H.T."/>
            <person name="Virji A.Z."/>
            <person name="Reynes C."/>
            <person name="Colinge J."/>
            <person name="Kumar V."/>
            <person name="Lawres L."/>
            <person name="Pazzi J.E."/>
            <person name="Pablo J.V."/>
            <person name="Hung C."/>
            <person name="Brancato J."/>
            <person name="Kumari P."/>
            <person name="Orvis J."/>
            <person name="Tretina K."/>
            <person name="Chibucos M."/>
            <person name="Ott S."/>
            <person name="Sadzewicz L."/>
            <person name="Sengamalay N."/>
            <person name="Shetty A.C."/>
            <person name="Su Q."/>
            <person name="Tallon L."/>
            <person name="Fraser C.M."/>
            <person name="Frutos R."/>
            <person name="Molina D.M."/>
            <person name="Krause P.J."/>
            <person name="Ben Mamoun C."/>
        </authorList>
    </citation>
    <scope>NUCLEOTIDE SEQUENCE [LARGE SCALE GENOMIC DNA]</scope>
    <source>
        <strain evidence="1 2">RI</strain>
    </source>
</reference>
<dbReference type="RefSeq" id="XP_012648413.1">
    <property type="nucleotide sequence ID" value="XM_012792959.1"/>
</dbReference>
<evidence type="ECO:0000313" key="1">
    <source>
        <dbReference type="EMBL" id="CCF73804.1"/>
    </source>
</evidence>
<dbReference type="KEGG" id="bmic:BMR1_02g03255"/>
<accession>I7JAJ0</accession>
<reference evidence="1 2" key="2">
    <citation type="journal article" date="2013" name="PLoS ONE">
        <title>Whole genome mapping and re-organization of the nuclear and mitochondrial genomes of Babesia microti isolates.</title>
        <authorList>
            <person name="Cornillot E."/>
            <person name="Dassouli A."/>
            <person name="Garg A."/>
            <person name="Pachikara N."/>
            <person name="Randazzo S."/>
            <person name="Depoix D."/>
            <person name="Carcy B."/>
            <person name="Delbecq S."/>
            <person name="Frutos R."/>
            <person name="Silva J.C."/>
            <person name="Sutton R."/>
            <person name="Krause P.J."/>
            <person name="Mamoun C.B."/>
        </authorList>
    </citation>
    <scope>NUCLEOTIDE SEQUENCE [LARGE SCALE GENOMIC DNA]</scope>
    <source>
        <strain evidence="1 2">RI</strain>
    </source>
</reference>